<dbReference type="Proteomes" id="UP000095286">
    <property type="component" value="Unplaced"/>
</dbReference>
<organism evidence="1 2">
    <name type="scientific">Rhabditophanes sp. KR3021</name>
    <dbReference type="NCBI Taxonomy" id="114890"/>
    <lineage>
        <taxon>Eukaryota</taxon>
        <taxon>Metazoa</taxon>
        <taxon>Ecdysozoa</taxon>
        <taxon>Nematoda</taxon>
        <taxon>Chromadorea</taxon>
        <taxon>Rhabditida</taxon>
        <taxon>Tylenchina</taxon>
        <taxon>Panagrolaimomorpha</taxon>
        <taxon>Strongyloidoidea</taxon>
        <taxon>Alloionematidae</taxon>
        <taxon>Rhabditophanes</taxon>
    </lineage>
</organism>
<sequence length="178" mass="20722">MIDESEVRSRFPPSNINSPVNGITADNIDSDAAIYENDSETDVGYGDENDKKLNNLVKKLPQGSDNMGIIVDTLLSYFPERWRNWIVRGIFTILMIGAFKFIVEKGPLYLVFLVLIIQFKCFHELIKIGLVVYRLYDLPFFRTLSWYFLLCSNYFFFGENMIEVFKVIIQKDVSGIFW</sequence>
<evidence type="ECO:0000313" key="1">
    <source>
        <dbReference type="Proteomes" id="UP000095286"/>
    </source>
</evidence>
<dbReference type="WBParaSite" id="RSKR_0000794900.1">
    <property type="protein sequence ID" value="RSKR_0000794900.1"/>
    <property type="gene ID" value="RSKR_0000794900"/>
</dbReference>
<proteinExistence type="predicted"/>
<accession>A0AC35U5K3</accession>
<name>A0AC35U5K3_9BILA</name>
<reference evidence="2" key="1">
    <citation type="submission" date="2016-11" db="UniProtKB">
        <authorList>
            <consortium name="WormBaseParasite"/>
        </authorList>
    </citation>
    <scope>IDENTIFICATION</scope>
    <source>
        <strain evidence="2">KR3021</strain>
    </source>
</reference>
<evidence type="ECO:0000313" key="2">
    <source>
        <dbReference type="WBParaSite" id="RSKR_0000794900.1"/>
    </source>
</evidence>
<protein>
    <submittedName>
        <fullName evidence="2">Phosphatidate cytidylyltransferase</fullName>
    </submittedName>
</protein>